<evidence type="ECO:0000256" key="2">
    <source>
        <dbReference type="ARBA" id="ARBA00007530"/>
    </source>
</evidence>
<dbReference type="Pfam" id="PF03847">
    <property type="entry name" value="TFIID_20kDa"/>
    <property type="match status" value="1"/>
</dbReference>
<evidence type="ECO:0000256" key="3">
    <source>
        <dbReference type="ARBA" id="ARBA00017484"/>
    </source>
</evidence>
<evidence type="ECO:0000256" key="4">
    <source>
        <dbReference type="ARBA" id="ARBA00023015"/>
    </source>
</evidence>
<dbReference type="GO" id="GO:0003677">
    <property type="term" value="F:DNA binding"/>
    <property type="evidence" value="ECO:0007669"/>
    <property type="project" value="TreeGrafter"/>
</dbReference>
<evidence type="ECO:0000256" key="5">
    <source>
        <dbReference type="ARBA" id="ARBA00023163"/>
    </source>
</evidence>
<dbReference type="EMBL" id="BDGG01000003">
    <property type="protein sequence ID" value="GAU96095.1"/>
    <property type="molecule type" value="Genomic_DNA"/>
</dbReference>
<dbReference type="STRING" id="947166.A0A1D1V2Q3"/>
<dbReference type="Proteomes" id="UP000186922">
    <property type="component" value="Unassembled WGS sequence"/>
</dbReference>
<dbReference type="GO" id="GO:0046982">
    <property type="term" value="F:protein heterodimerization activity"/>
    <property type="evidence" value="ECO:0007669"/>
    <property type="project" value="InterPro"/>
</dbReference>
<dbReference type="PANTHER" id="PTHR12264:SF21">
    <property type="entry name" value="TRANSCRIPTION INITIATION FACTOR TFIID SUBUNIT 12"/>
    <property type="match status" value="1"/>
</dbReference>
<sequence>MATKPSEPPPLLTKEKINELAKSVDPNLKLDEDVQEFLQKYAGELVDELTTMSAKVAQARKSKSLDVQDVRFYLEHNWNMYIPGFGSDPIRQKRKIVETEAHKNRQAIIKKHLKKM</sequence>
<dbReference type="InterPro" id="IPR037794">
    <property type="entry name" value="TAF12"/>
</dbReference>
<dbReference type="PANTHER" id="PTHR12264">
    <property type="entry name" value="TRANSCRIPTION INITIATION FACTOR TFIID SUBUNIT 12"/>
    <property type="match status" value="1"/>
</dbReference>
<evidence type="ECO:0000313" key="10">
    <source>
        <dbReference type="Proteomes" id="UP000186922"/>
    </source>
</evidence>
<name>A0A1D1V2Q3_RAMVA</name>
<dbReference type="CDD" id="cd07981">
    <property type="entry name" value="HFD_TAF12"/>
    <property type="match status" value="1"/>
</dbReference>
<comment type="subcellular location">
    <subcellularLocation>
        <location evidence="1">Nucleus</location>
    </subcellularLocation>
</comment>
<evidence type="ECO:0000313" key="9">
    <source>
        <dbReference type="EMBL" id="GAU96095.1"/>
    </source>
</evidence>
<keyword evidence="4" id="KW-0805">Transcription regulation</keyword>
<dbReference type="InterPro" id="IPR009072">
    <property type="entry name" value="Histone-fold"/>
</dbReference>
<protein>
    <recommendedName>
        <fullName evidence="3">Transcription initiation factor TFIID subunit 12</fullName>
    </recommendedName>
</protein>
<dbReference type="OrthoDB" id="2193432at2759"/>
<evidence type="ECO:0000259" key="7">
    <source>
        <dbReference type="Pfam" id="PF03847"/>
    </source>
</evidence>
<dbReference type="GO" id="GO:0017025">
    <property type="term" value="F:TBP-class protein binding"/>
    <property type="evidence" value="ECO:0007669"/>
    <property type="project" value="TreeGrafter"/>
</dbReference>
<dbReference type="AlphaFoldDB" id="A0A1D1V2Q3"/>
<dbReference type="InterPro" id="IPR003228">
    <property type="entry name" value="TFIID_TAF12_dom"/>
</dbReference>
<evidence type="ECO:0000256" key="6">
    <source>
        <dbReference type="ARBA" id="ARBA00023242"/>
    </source>
</evidence>
<dbReference type="SUPFAM" id="SSF47113">
    <property type="entry name" value="Histone-fold"/>
    <property type="match status" value="1"/>
</dbReference>
<evidence type="ECO:0000313" key="8">
    <source>
        <dbReference type="EMBL" id="GAU96089.1"/>
    </source>
</evidence>
<dbReference type="GO" id="GO:0051123">
    <property type="term" value="P:RNA polymerase II preinitiation complex assembly"/>
    <property type="evidence" value="ECO:0007669"/>
    <property type="project" value="TreeGrafter"/>
</dbReference>
<gene>
    <name evidence="8" type="primary">RvY_07580-1</name>
    <name evidence="8" type="synonym">RvY_07580.1</name>
    <name evidence="9" type="synonym">RvY_07586-1</name>
    <name evidence="9" type="synonym">RvY_07586.1</name>
    <name evidence="8" type="ORF">RvY_07580</name>
    <name evidence="9" type="ORF">RvY_07586</name>
</gene>
<keyword evidence="6" id="KW-0539">Nucleus</keyword>
<comment type="similarity">
    <text evidence="2">Belongs to the TAF12 family.</text>
</comment>
<dbReference type="GO" id="GO:0000124">
    <property type="term" value="C:SAGA complex"/>
    <property type="evidence" value="ECO:0007669"/>
    <property type="project" value="InterPro"/>
</dbReference>
<reference evidence="8 10" key="1">
    <citation type="journal article" date="2016" name="Nat. Commun.">
        <title>Extremotolerant tardigrade genome and improved radiotolerance of human cultured cells by tardigrade-unique protein.</title>
        <authorList>
            <person name="Hashimoto T."/>
            <person name="Horikawa D.D."/>
            <person name="Saito Y."/>
            <person name="Kuwahara H."/>
            <person name="Kozuka-Hata H."/>
            <person name="Shin-I T."/>
            <person name="Minakuchi Y."/>
            <person name="Ohishi K."/>
            <person name="Motoyama A."/>
            <person name="Aizu T."/>
            <person name="Enomoto A."/>
            <person name="Kondo K."/>
            <person name="Tanaka S."/>
            <person name="Hara Y."/>
            <person name="Koshikawa S."/>
            <person name="Sagara H."/>
            <person name="Miura T."/>
            <person name="Yokobori S."/>
            <person name="Miyagawa K."/>
            <person name="Suzuki Y."/>
            <person name="Kubo T."/>
            <person name="Oyama M."/>
            <person name="Kohara Y."/>
            <person name="Fujiyama A."/>
            <person name="Arakawa K."/>
            <person name="Katayama T."/>
            <person name="Toyoda A."/>
            <person name="Kunieda T."/>
        </authorList>
    </citation>
    <scope>NUCLEOTIDE SEQUENCE [LARGE SCALE GENOMIC DNA]</scope>
    <source>
        <strain evidence="8 10">YOKOZUNA-1</strain>
    </source>
</reference>
<keyword evidence="5" id="KW-0804">Transcription</keyword>
<keyword evidence="10" id="KW-1185">Reference proteome</keyword>
<dbReference type="GO" id="GO:0005669">
    <property type="term" value="C:transcription factor TFIID complex"/>
    <property type="evidence" value="ECO:0007669"/>
    <property type="project" value="InterPro"/>
</dbReference>
<feature type="domain" description="Transcription initiation factor TFIID subunit 12" evidence="7">
    <location>
        <begin position="13"/>
        <end position="80"/>
    </location>
</feature>
<organism evidence="8 10">
    <name type="scientific">Ramazzottius varieornatus</name>
    <name type="common">Water bear</name>
    <name type="synonym">Tardigrade</name>
    <dbReference type="NCBI Taxonomy" id="947166"/>
    <lineage>
        <taxon>Eukaryota</taxon>
        <taxon>Metazoa</taxon>
        <taxon>Ecdysozoa</taxon>
        <taxon>Tardigrada</taxon>
        <taxon>Eutardigrada</taxon>
        <taxon>Parachela</taxon>
        <taxon>Hypsibioidea</taxon>
        <taxon>Ramazzottiidae</taxon>
        <taxon>Ramazzottius</taxon>
    </lineage>
</organism>
<evidence type="ECO:0000256" key="1">
    <source>
        <dbReference type="ARBA" id="ARBA00004123"/>
    </source>
</evidence>
<accession>A0A1D1V2Q3</accession>
<proteinExistence type="inferred from homology"/>
<dbReference type="EMBL" id="BDGG01000003">
    <property type="protein sequence ID" value="GAU96089.1"/>
    <property type="molecule type" value="Genomic_DNA"/>
</dbReference>
<dbReference type="Gene3D" id="1.10.20.10">
    <property type="entry name" value="Histone, subunit A"/>
    <property type="match status" value="1"/>
</dbReference>
<comment type="caution">
    <text evidence="8">The sequence shown here is derived from an EMBL/GenBank/DDBJ whole genome shotgun (WGS) entry which is preliminary data.</text>
</comment>